<comment type="caution">
    <text evidence="4">The sequence shown here is derived from an EMBL/GenBank/DDBJ whole genome shotgun (WGS) entry which is preliminary data.</text>
</comment>
<dbReference type="Gene3D" id="3.40.630.190">
    <property type="entry name" value="LCP protein"/>
    <property type="match status" value="1"/>
</dbReference>
<evidence type="ECO:0000313" key="5">
    <source>
        <dbReference type="Proteomes" id="UP000758652"/>
    </source>
</evidence>
<accession>A0ABR9RJ09</accession>
<dbReference type="EMBL" id="JADCKL010000003">
    <property type="protein sequence ID" value="MBE5062951.1"/>
    <property type="molecule type" value="Genomic_DNA"/>
</dbReference>
<proteinExistence type="inferred from homology"/>
<dbReference type="Pfam" id="PF03816">
    <property type="entry name" value="LytR_cpsA_psr"/>
    <property type="match status" value="1"/>
</dbReference>
<organism evidence="4 5">
    <name type="scientific">Claveliimonas monacensis</name>
    <dbReference type="NCBI Taxonomy" id="2779351"/>
    <lineage>
        <taxon>Bacteria</taxon>
        <taxon>Bacillati</taxon>
        <taxon>Bacillota</taxon>
        <taxon>Clostridia</taxon>
        <taxon>Lachnospirales</taxon>
        <taxon>Lachnospiraceae</taxon>
        <taxon>Claveliimonas</taxon>
    </lineage>
</organism>
<comment type="similarity">
    <text evidence="1">Belongs to the LytR/CpsA/Psr (LCP) family.</text>
</comment>
<dbReference type="InterPro" id="IPR004474">
    <property type="entry name" value="LytR_CpsA_psr"/>
</dbReference>
<evidence type="ECO:0000256" key="2">
    <source>
        <dbReference type="SAM" id="MobiDB-lite"/>
    </source>
</evidence>
<name>A0ABR9RJ09_9FIRM</name>
<evidence type="ECO:0000259" key="3">
    <source>
        <dbReference type="Pfam" id="PF03816"/>
    </source>
</evidence>
<dbReference type="RefSeq" id="WP_226394660.1">
    <property type="nucleotide sequence ID" value="NZ_JADCKL010000003.1"/>
</dbReference>
<dbReference type="InterPro" id="IPR050922">
    <property type="entry name" value="LytR/CpsA/Psr_CW_biosynth"/>
</dbReference>
<gene>
    <name evidence="4" type="ORF">INF30_06715</name>
</gene>
<evidence type="ECO:0000256" key="1">
    <source>
        <dbReference type="ARBA" id="ARBA00006068"/>
    </source>
</evidence>
<dbReference type="NCBIfam" id="TIGR00350">
    <property type="entry name" value="lytR_cpsA_psr"/>
    <property type="match status" value="1"/>
</dbReference>
<dbReference type="Proteomes" id="UP000758652">
    <property type="component" value="Unassembled WGS sequence"/>
</dbReference>
<feature type="domain" description="Cell envelope-related transcriptional attenuator" evidence="3">
    <location>
        <begin position="97"/>
        <end position="254"/>
    </location>
</feature>
<evidence type="ECO:0000313" key="4">
    <source>
        <dbReference type="EMBL" id="MBE5062951.1"/>
    </source>
</evidence>
<dbReference type="PANTHER" id="PTHR33392:SF6">
    <property type="entry name" value="POLYISOPRENYL-TEICHOIC ACID--PEPTIDOGLYCAN TEICHOIC ACID TRANSFERASE TAGU"/>
    <property type="match status" value="1"/>
</dbReference>
<reference evidence="4 5" key="1">
    <citation type="submission" date="2020-10" db="EMBL/GenBank/DDBJ databases">
        <title>ChiBAC.</title>
        <authorList>
            <person name="Zenner C."/>
            <person name="Hitch T.C.A."/>
            <person name="Clavel T."/>
        </authorList>
    </citation>
    <scope>NUCLEOTIDE SEQUENCE [LARGE SCALE GENOMIC DNA]</scope>
    <source>
        <strain evidence="4 5">DSM 108991</strain>
    </source>
</reference>
<feature type="region of interest" description="Disordered" evidence="2">
    <location>
        <begin position="358"/>
        <end position="482"/>
    </location>
</feature>
<keyword evidence="5" id="KW-1185">Reference proteome</keyword>
<sequence>MAKERKHYRRGRRKKNRGFASWSLGKKIASIAGGTFLVVAAAGAVLLASKLAKIDTVELDADKLNISEEARQRGTGYLNVALFGVDSRENELGEGTRSDTIMIASLNRETLEVKISSVYRDTLLQQSDGTLNKANSAYAFGGPEAAVAMLNENLDMDIEHYVTVNFNSLIDVIDAVGGIEIDVTEEELPYVNGYAVEIIKATGKDSGGVNEPGLQTLNGVQATAYARIRYTAGDDFKRAERQRDVLAKVIEKLQGASLSQINKIIDKVFPEVSTNFTLTEIMEYALDAFDYKLGETTGFPFDKSTDTLNNIGSVVIPVTLESNVQQLHEFFFGAEAGYTPSSTVSTISGNIVAKAGDRVADTDEDSQAIMVQPEDDSSYDYSGGYDDGYSDDSGWTGGSGTGGSGTGGSGGAGGGGTGDGSGTGGSGGSGDGSGTGGSGGTGDSGSGSDSGSGGTGDGGSGSDGGSGGTGDGSGSGGGDVAS</sequence>
<dbReference type="PANTHER" id="PTHR33392">
    <property type="entry name" value="POLYISOPRENYL-TEICHOIC ACID--PEPTIDOGLYCAN TEICHOIC ACID TRANSFERASE TAGU"/>
    <property type="match status" value="1"/>
</dbReference>
<feature type="compositionally biased region" description="Gly residues" evidence="2">
    <location>
        <begin position="395"/>
        <end position="482"/>
    </location>
</feature>
<protein>
    <submittedName>
        <fullName evidence="4">LCP family protein</fullName>
    </submittedName>
</protein>